<comment type="similarity">
    <text evidence="1">Belongs to the carbon-nitrogen hydrolase superfamily. NIT1/NIT2 family.</text>
</comment>
<dbReference type="Proteomes" id="UP000018890">
    <property type="component" value="Unassembled WGS sequence"/>
</dbReference>
<dbReference type="AlphaFoldDB" id="W4Q8T5"/>
<accession>W4Q8T5</accession>
<keyword evidence="4" id="KW-1185">Reference proteome</keyword>
<gene>
    <name evidence="3" type="ORF">JCM9140_4609</name>
</gene>
<evidence type="ECO:0000259" key="2">
    <source>
        <dbReference type="PROSITE" id="PS50263"/>
    </source>
</evidence>
<reference evidence="3" key="1">
    <citation type="journal article" date="2014" name="Genome Announc.">
        <title>Draft Genome Sequences of Three Alkaliphilic Bacillus Strains, Bacillus wakoensis JCM 9140T, Bacillus akibai JCM 9157T, and Bacillus hemicellulosilyticus JCM 9152T.</title>
        <authorList>
            <person name="Yuki M."/>
            <person name="Oshima K."/>
            <person name="Suda W."/>
            <person name="Oshida Y."/>
            <person name="Kitamura K."/>
            <person name="Iida T."/>
            <person name="Hattori M."/>
            <person name="Ohkuma M."/>
        </authorList>
    </citation>
    <scope>NUCLEOTIDE SEQUENCE [LARGE SCALE GENOMIC DNA]</scope>
    <source>
        <strain evidence="3">JCM 9140</strain>
    </source>
</reference>
<dbReference type="Gene3D" id="3.60.110.10">
    <property type="entry name" value="Carbon-nitrogen hydrolase"/>
    <property type="match status" value="1"/>
</dbReference>
<dbReference type="PANTHER" id="PTHR23088">
    <property type="entry name" value="NITRILASE-RELATED"/>
    <property type="match status" value="1"/>
</dbReference>
<sequence>MKIASYQMDIVPGNPSENRKKITMWAEQVCKEQKPDILVLPEMWTTAYTLPTLEKIIREDEEDTESFLKQLAHKLNVNMVAGSIAVWEDGVIYNRSLVLNRKGDMIHTYDKMHLVPMLDEHLYLKGGNHSAKVFELDGRKMGVIICYDLRFPELARSLALQGVEVLFVVAEWPSARAGHWEVLQQARAIENQLFVVSCNRIGTYDGVEFAGRSMVINPWGDILSKASSKEEETVHATLSLDDVKRIRKDVPVFSSRVPNLY</sequence>
<dbReference type="OrthoDB" id="9811121at2"/>
<organism evidence="3 4">
    <name type="scientific">Halalkalibacter wakoensis JCM 9140</name>
    <dbReference type="NCBI Taxonomy" id="1236970"/>
    <lineage>
        <taxon>Bacteria</taxon>
        <taxon>Bacillati</taxon>
        <taxon>Bacillota</taxon>
        <taxon>Bacilli</taxon>
        <taxon>Bacillales</taxon>
        <taxon>Bacillaceae</taxon>
        <taxon>Halalkalibacter</taxon>
    </lineage>
</organism>
<comment type="caution">
    <text evidence="3">The sequence shown here is derived from an EMBL/GenBank/DDBJ whole genome shotgun (WGS) entry which is preliminary data.</text>
</comment>
<dbReference type="RefSeq" id="WP_034751076.1">
    <property type="nucleotide sequence ID" value="NZ_BAUT01000101.1"/>
</dbReference>
<protein>
    <submittedName>
        <fullName evidence="3">Aliphatic amidase amiE</fullName>
    </submittedName>
</protein>
<feature type="domain" description="CN hydrolase" evidence="2">
    <location>
        <begin position="1"/>
        <end position="240"/>
    </location>
</feature>
<name>W4Q8T5_9BACI</name>
<proteinExistence type="inferred from homology"/>
<dbReference type="InterPro" id="IPR001110">
    <property type="entry name" value="UPF0012_CS"/>
</dbReference>
<dbReference type="CDD" id="cd07583">
    <property type="entry name" value="nitrilase_5"/>
    <property type="match status" value="1"/>
</dbReference>
<dbReference type="EMBL" id="BAUT01000101">
    <property type="protein sequence ID" value="GAE28387.1"/>
    <property type="molecule type" value="Genomic_DNA"/>
</dbReference>
<dbReference type="STRING" id="1236970.JCM9140_4609"/>
<dbReference type="PROSITE" id="PS50263">
    <property type="entry name" value="CN_HYDROLASE"/>
    <property type="match status" value="1"/>
</dbReference>
<dbReference type="PROSITE" id="PS01227">
    <property type="entry name" value="UPF0012"/>
    <property type="match status" value="1"/>
</dbReference>
<dbReference type="PANTHER" id="PTHR23088:SF27">
    <property type="entry name" value="DEAMINATED GLUTATHIONE AMIDASE"/>
    <property type="match status" value="1"/>
</dbReference>
<evidence type="ECO:0000256" key="1">
    <source>
        <dbReference type="ARBA" id="ARBA00010613"/>
    </source>
</evidence>
<evidence type="ECO:0000313" key="3">
    <source>
        <dbReference type="EMBL" id="GAE28387.1"/>
    </source>
</evidence>
<evidence type="ECO:0000313" key="4">
    <source>
        <dbReference type="Proteomes" id="UP000018890"/>
    </source>
</evidence>
<dbReference type="InterPro" id="IPR003010">
    <property type="entry name" value="C-N_Hydrolase"/>
</dbReference>
<dbReference type="SUPFAM" id="SSF56317">
    <property type="entry name" value="Carbon-nitrogen hydrolase"/>
    <property type="match status" value="1"/>
</dbReference>
<dbReference type="InterPro" id="IPR036526">
    <property type="entry name" value="C-N_Hydrolase_sf"/>
</dbReference>
<dbReference type="Pfam" id="PF00795">
    <property type="entry name" value="CN_hydrolase"/>
    <property type="match status" value="1"/>
</dbReference>